<keyword evidence="2" id="KW-0167">Capsid protein</keyword>
<proteinExistence type="predicted"/>
<dbReference type="GO" id="GO:0005198">
    <property type="term" value="F:structural molecule activity"/>
    <property type="evidence" value="ECO:0007669"/>
    <property type="project" value="InterPro"/>
</dbReference>
<dbReference type="EMBL" id="MN720005">
    <property type="protein sequence ID" value="QNM36901.1"/>
    <property type="molecule type" value="Genomic_RNA"/>
</dbReference>
<dbReference type="Gene3D" id="2.60.120.20">
    <property type="match status" value="3"/>
</dbReference>
<accession>A0A7G9INL9</accession>
<dbReference type="InterPro" id="IPR029053">
    <property type="entry name" value="Viral_coat"/>
</dbReference>
<dbReference type="SUPFAM" id="SSF88633">
    <property type="entry name" value="Positive stranded ssRNA viruses"/>
    <property type="match status" value="2"/>
</dbReference>
<dbReference type="GO" id="GO:0019028">
    <property type="term" value="C:viral capsid"/>
    <property type="evidence" value="ECO:0007669"/>
    <property type="project" value="UniProtKB-KW"/>
</dbReference>
<evidence type="ECO:0000313" key="5">
    <source>
        <dbReference type="EMBL" id="QNM36901.1"/>
    </source>
</evidence>
<evidence type="ECO:0000256" key="1">
    <source>
        <dbReference type="ARBA" id="ARBA00004328"/>
    </source>
</evidence>
<reference evidence="5" key="1">
    <citation type="submission" date="2019-11" db="EMBL/GenBank/DDBJ databases">
        <title>Viral genomes from plants on the riverside of the ancient canal in Zhenjiang city, China.</title>
        <authorList>
            <person name="Lu X."/>
            <person name="Yang X.S."/>
            <person name="Zhang W."/>
        </authorList>
    </citation>
    <scope>NUCLEOTIDE SEQUENCE</scope>
    <source>
        <strain evidence="5">Pt112-dic-13</strain>
    </source>
</reference>
<feature type="domain" description="Picornavirus capsid" evidence="4">
    <location>
        <begin position="392"/>
        <end position="444"/>
    </location>
</feature>
<evidence type="ECO:0000259" key="4">
    <source>
        <dbReference type="Pfam" id="PF00073"/>
    </source>
</evidence>
<keyword evidence="3" id="KW-0946">Virion</keyword>
<dbReference type="InterPro" id="IPR033703">
    <property type="entry name" value="Rhv-like"/>
</dbReference>
<organism evidence="5">
    <name type="scientific">Ginkgo biloba dicistrovirus</name>
    <dbReference type="NCBI Taxonomy" id="2739249"/>
    <lineage>
        <taxon>Viruses</taxon>
        <taxon>Riboviria</taxon>
        <taxon>Orthornavirae</taxon>
        <taxon>Pisuviricota</taxon>
        <taxon>Pisoniviricetes</taxon>
        <taxon>Picornavirales</taxon>
        <taxon>Dicistroviridae</taxon>
    </lineage>
</organism>
<dbReference type="CDD" id="cd00205">
    <property type="entry name" value="rhv_like"/>
    <property type="match status" value="1"/>
</dbReference>
<protein>
    <recommendedName>
        <fullName evidence="4">Picornavirus capsid domain-containing protein</fullName>
    </recommendedName>
</protein>
<dbReference type="Pfam" id="PF00073">
    <property type="entry name" value="Rhv"/>
    <property type="match status" value="1"/>
</dbReference>
<dbReference type="InterPro" id="IPR001676">
    <property type="entry name" value="Picornavirus_capsid"/>
</dbReference>
<evidence type="ECO:0000256" key="3">
    <source>
        <dbReference type="ARBA" id="ARBA00022844"/>
    </source>
</evidence>
<name>A0A7G9INL9_9VIRU</name>
<comment type="subcellular location">
    <subcellularLocation>
        <location evidence="1">Virion</location>
    </subcellularLocation>
</comment>
<sequence>MFSDEAGICAEPAQVVPSGIYQVSDDMQDIKSFLGRPTLINLGTLSATAGLLTSMIAKWSTFASLIPFFEDRLRGVQGLRATLVFTVEHACNPFHQGMLVSCFQYGTNVAYPRYLQPFACTNLPHVRLNVSENTMSVLRIPFLGEVEYWGRGANEDNTTGVFGLQQVLVTPLLTNSSVPTYKVFLHMEDIELIGRRPVADVVVVTPQAGSLRHKETKSVGVASGVLEASKTFANAIGNHVPSLRGFTSTAGWFLGAASKAAAAFGFSKPADLAPIVRTTRLPTFFENSVDMVAPSITVGGFQANSISVHPKTGGTEVDEMSFDTILARYSQIFRGTFTTAFSHGATIYASAVCPYHMWFRVQGGTSPGGNISLPEFSAAANAYQPSNIMYFSQFFKYWTGGFRYRITFAKSKFHTGRVLFTFVPNSVPLQNTQLHSNAGFAPTPFSSRLQPSQLSKVFDLKDGNEFEFDVDYIYPTPYAGANHSIGTVSMQIMDPLINNGESFATISYLVEVCAKPGFHYAGLKSPAAPAYNQFVTPVVLQSGVGVDKPDVADLTVGEKFMSAKQLAMAATVRRFDVTNLAITTTALPQWHANTSWPTAAAALDTAVRDFPLNRSALVAACYAYCVGSTNFTVHSSLSSASAAKVYLEDADYNQVLASRPASIYNPEPLSTAASSLTSLGLPGGQYLLPTLSPVMRFDPGSFTNLWTFGTATTGNSSTYVSGVYKLSVRNVDGATKTLYLGVAAADDARGVGYIGPPLCLLRSSALGATTWSTPNTF</sequence>
<evidence type="ECO:0000256" key="2">
    <source>
        <dbReference type="ARBA" id="ARBA00022561"/>
    </source>
</evidence>